<proteinExistence type="predicted"/>
<gene>
    <name evidence="1" type="ORF">HPB49_013313</name>
</gene>
<dbReference type="EMBL" id="CM023472">
    <property type="protein sequence ID" value="KAH7959723.1"/>
    <property type="molecule type" value="Genomic_DNA"/>
</dbReference>
<evidence type="ECO:0000313" key="2">
    <source>
        <dbReference type="Proteomes" id="UP000821865"/>
    </source>
</evidence>
<sequence length="297" mass="32823">MGNAQRKTGQIPDEATGLTEHQKQLVQATWRSFCSHNREYGVLIFISLFVKHPEYLPMFHNFRGKSVAQLKDDPVFRAHGCSIGYHVTSMVESLGDPASLEVLVRRNATEHLRRKGVKPRHFEVMGQCLVDVLQAREERQMTPEAIEGWGKFLTLMVRIIKDVYEKAAAERAERGSIASVASGIDDTGMTSPYRTAEFTSGSQRSGEGSVSTMTAGSPRRRPSHKIGAGRKIGASKKASVSQLPKLEHETPMGTPSAEVQPHDKQHDKPHPDKDASGGASGKDCQEKDEKDAKEKQH</sequence>
<dbReference type="Proteomes" id="UP000821865">
    <property type="component" value="Chromosome 3"/>
</dbReference>
<keyword evidence="2" id="KW-1185">Reference proteome</keyword>
<evidence type="ECO:0000313" key="1">
    <source>
        <dbReference type="EMBL" id="KAH7959723.1"/>
    </source>
</evidence>
<comment type="caution">
    <text evidence="1">The sequence shown here is derived from an EMBL/GenBank/DDBJ whole genome shotgun (WGS) entry which is preliminary data.</text>
</comment>
<accession>A0ACB8D5S9</accession>
<name>A0ACB8D5S9_DERSI</name>
<protein>
    <submittedName>
        <fullName evidence="1">Uncharacterized protein</fullName>
    </submittedName>
</protein>
<reference evidence="1" key="1">
    <citation type="submission" date="2020-05" db="EMBL/GenBank/DDBJ databases">
        <title>Large-scale comparative analyses of tick genomes elucidate their genetic diversity and vector capacities.</title>
        <authorList>
            <person name="Jia N."/>
            <person name="Wang J."/>
            <person name="Shi W."/>
            <person name="Du L."/>
            <person name="Sun Y."/>
            <person name="Zhan W."/>
            <person name="Jiang J."/>
            <person name="Wang Q."/>
            <person name="Zhang B."/>
            <person name="Ji P."/>
            <person name="Sakyi L.B."/>
            <person name="Cui X."/>
            <person name="Yuan T."/>
            <person name="Jiang B."/>
            <person name="Yang W."/>
            <person name="Lam T.T.-Y."/>
            <person name="Chang Q."/>
            <person name="Ding S."/>
            <person name="Wang X."/>
            <person name="Zhu J."/>
            <person name="Ruan X."/>
            <person name="Zhao L."/>
            <person name="Wei J."/>
            <person name="Que T."/>
            <person name="Du C."/>
            <person name="Cheng J."/>
            <person name="Dai P."/>
            <person name="Han X."/>
            <person name="Huang E."/>
            <person name="Gao Y."/>
            <person name="Liu J."/>
            <person name="Shao H."/>
            <person name="Ye R."/>
            <person name="Li L."/>
            <person name="Wei W."/>
            <person name="Wang X."/>
            <person name="Wang C."/>
            <person name="Yang T."/>
            <person name="Huo Q."/>
            <person name="Li W."/>
            <person name="Guo W."/>
            <person name="Chen H."/>
            <person name="Zhou L."/>
            <person name="Ni X."/>
            <person name="Tian J."/>
            <person name="Zhou Y."/>
            <person name="Sheng Y."/>
            <person name="Liu T."/>
            <person name="Pan Y."/>
            <person name="Xia L."/>
            <person name="Li J."/>
            <person name="Zhao F."/>
            <person name="Cao W."/>
        </authorList>
    </citation>
    <scope>NUCLEOTIDE SEQUENCE</scope>
    <source>
        <strain evidence="1">Dsil-2018</strain>
    </source>
</reference>
<organism evidence="1 2">
    <name type="scientific">Dermacentor silvarum</name>
    <name type="common">Tick</name>
    <dbReference type="NCBI Taxonomy" id="543639"/>
    <lineage>
        <taxon>Eukaryota</taxon>
        <taxon>Metazoa</taxon>
        <taxon>Ecdysozoa</taxon>
        <taxon>Arthropoda</taxon>
        <taxon>Chelicerata</taxon>
        <taxon>Arachnida</taxon>
        <taxon>Acari</taxon>
        <taxon>Parasitiformes</taxon>
        <taxon>Ixodida</taxon>
        <taxon>Ixodoidea</taxon>
        <taxon>Ixodidae</taxon>
        <taxon>Rhipicephalinae</taxon>
        <taxon>Dermacentor</taxon>
    </lineage>
</organism>